<keyword evidence="3" id="KW-1185">Reference proteome</keyword>
<sequence length="437" mass="50420">MRKKWTIRKCQRLRGCSSSSEGPNWIELPVEIMRIVFGRLSYFDQICCRSVCKSWRDVPPAPALHQDFLPRMFLLCHDTRLSKSKELPSWWTKCEKGMVGPMMFDPWKQKLYPLIKRREFGSRSSRIVVFDSRKGWLLMGKEASEQETRANVPAVLLSSNFHANLFQGFALFLYSPFRDQMMNLPSLYVPGKVATISFAPPVDHDSSIIQVFALSIFHRHIYEAYYSKHRCQSEITVGTCQAVVLDEADVATTSSYCNWTMEPEAIFNPAFETELSLQSVVYLKGTFYCLFQDLVLGGFDLSTRLWRWLVPRPVEPRTPSWRWPAGGMFEFDGKLVVKDGLCRNCVIFDFDTGGWRPSTRDEDVDFVRFQCSTNKTSFYALGSYNLPRPAKDSTFGTNGAFEAFSKYPTPRLLSTRAPFYKKLYSLCSHFSVWIRPT</sequence>
<dbReference type="Gene3D" id="1.20.1280.50">
    <property type="match status" value="1"/>
</dbReference>
<evidence type="ECO:0000313" key="3">
    <source>
        <dbReference type="Proteomes" id="UP001154282"/>
    </source>
</evidence>
<evidence type="ECO:0000313" key="2">
    <source>
        <dbReference type="EMBL" id="CAI0550264.1"/>
    </source>
</evidence>
<dbReference type="InterPro" id="IPR036047">
    <property type="entry name" value="F-box-like_dom_sf"/>
</dbReference>
<feature type="domain" description="F-box" evidence="1">
    <location>
        <begin position="25"/>
        <end position="57"/>
    </location>
</feature>
<dbReference type="AlphaFoldDB" id="A0AAV0QYP5"/>
<reference evidence="2" key="1">
    <citation type="submission" date="2022-08" db="EMBL/GenBank/DDBJ databases">
        <authorList>
            <person name="Gutierrez-Valencia J."/>
        </authorList>
    </citation>
    <scope>NUCLEOTIDE SEQUENCE</scope>
</reference>
<accession>A0AAV0QYP5</accession>
<organism evidence="2 3">
    <name type="scientific">Linum tenue</name>
    <dbReference type="NCBI Taxonomy" id="586396"/>
    <lineage>
        <taxon>Eukaryota</taxon>
        <taxon>Viridiplantae</taxon>
        <taxon>Streptophyta</taxon>
        <taxon>Embryophyta</taxon>
        <taxon>Tracheophyta</taxon>
        <taxon>Spermatophyta</taxon>
        <taxon>Magnoliopsida</taxon>
        <taxon>eudicotyledons</taxon>
        <taxon>Gunneridae</taxon>
        <taxon>Pentapetalae</taxon>
        <taxon>rosids</taxon>
        <taxon>fabids</taxon>
        <taxon>Malpighiales</taxon>
        <taxon>Linaceae</taxon>
        <taxon>Linum</taxon>
    </lineage>
</organism>
<dbReference type="Pfam" id="PF00646">
    <property type="entry name" value="F-box"/>
    <property type="match status" value="1"/>
</dbReference>
<gene>
    <name evidence="2" type="ORF">LITE_LOCUS45484</name>
</gene>
<dbReference type="InterPro" id="IPR001810">
    <property type="entry name" value="F-box_dom"/>
</dbReference>
<dbReference type="SUPFAM" id="SSF81383">
    <property type="entry name" value="F-box domain"/>
    <property type="match status" value="1"/>
</dbReference>
<dbReference type="PANTHER" id="PTHR31672">
    <property type="entry name" value="BNACNNG10540D PROTEIN"/>
    <property type="match status" value="1"/>
</dbReference>
<dbReference type="EMBL" id="CAMGYJ010000010">
    <property type="protein sequence ID" value="CAI0550264.1"/>
    <property type="molecule type" value="Genomic_DNA"/>
</dbReference>
<dbReference type="Proteomes" id="UP001154282">
    <property type="component" value="Unassembled WGS sequence"/>
</dbReference>
<comment type="caution">
    <text evidence="2">The sequence shown here is derived from an EMBL/GenBank/DDBJ whole genome shotgun (WGS) entry which is preliminary data.</text>
</comment>
<proteinExistence type="predicted"/>
<protein>
    <recommendedName>
        <fullName evidence="1">F-box domain-containing protein</fullName>
    </recommendedName>
</protein>
<name>A0AAV0QYP5_9ROSI</name>
<dbReference type="InterPro" id="IPR050796">
    <property type="entry name" value="SCF_F-box_component"/>
</dbReference>
<evidence type="ECO:0000259" key="1">
    <source>
        <dbReference type="Pfam" id="PF00646"/>
    </source>
</evidence>
<dbReference type="CDD" id="cd09917">
    <property type="entry name" value="F-box_SF"/>
    <property type="match status" value="1"/>
</dbReference>